<reference evidence="4 5" key="1">
    <citation type="submission" date="2019-01" db="EMBL/GenBank/DDBJ databases">
        <authorList>
            <person name="Chen W.-M."/>
        </authorList>
    </citation>
    <scope>NUCLEOTIDE SEQUENCE [LARGE SCALE GENOMIC DNA]</scope>
    <source>
        <strain evidence="4 5">CCP-18</strain>
    </source>
</reference>
<dbReference type="EMBL" id="SACM01000001">
    <property type="protein sequence ID" value="RVT88482.1"/>
    <property type="molecule type" value="Genomic_DNA"/>
</dbReference>
<dbReference type="InterPro" id="IPR023696">
    <property type="entry name" value="Ureohydrolase_dom_sf"/>
</dbReference>
<dbReference type="AlphaFoldDB" id="A0A437LSX4"/>
<dbReference type="GO" id="GO:0016787">
    <property type="term" value="F:hydrolase activity"/>
    <property type="evidence" value="ECO:0007669"/>
    <property type="project" value="UniProtKB-KW"/>
</dbReference>
<dbReference type="PANTHER" id="PTHR10625:SF19">
    <property type="entry name" value="HISTONE DEACETYLASE 12"/>
    <property type="match status" value="1"/>
</dbReference>
<protein>
    <submittedName>
        <fullName evidence="4">Histone deacetylase</fullName>
    </submittedName>
</protein>
<evidence type="ECO:0000259" key="3">
    <source>
        <dbReference type="Pfam" id="PF00850"/>
    </source>
</evidence>
<proteinExistence type="inferred from homology"/>
<sequence length="309" mass="33873">MQVFHFDAQPLHLPEGHRFPHHKYRALRERLAGVPGLRLQAAPAAAWDAVGLVHDPAYMARVRDGGLTPAEQREIGFPWNPGMPVRALHSVGATLAATEAAWREGVALNLGGGTHHAKADAGGGYCVFNDVAVATRWLQRQCWVQRVAVIDLDVHQGNGTASIFAGDERVFTLSLHGEKNFPFRKVASSLDVDLPDDCGDGAYLSALDQALDELAHRFPAPQFAFYLAGADPHEGDRLGRLRLSRDAMAARDTTVLHWLWQRQVPAVVTMAGGYPTDLDAMLDVQVQTVRLAQGHWGRWKNAADPVERP</sequence>
<dbReference type="Gene3D" id="3.40.800.20">
    <property type="entry name" value="Histone deacetylase domain"/>
    <property type="match status" value="1"/>
</dbReference>
<dbReference type="RefSeq" id="WP_127681700.1">
    <property type="nucleotide sequence ID" value="NZ_SACM01000001.1"/>
</dbReference>
<dbReference type="Pfam" id="PF00850">
    <property type="entry name" value="Hist_deacetyl"/>
    <property type="match status" value="1"/>
</dbReference>
<evidence type="ECO:0000313" key="4">
    <source>
        <dbReference type="EMBL" id="RVT88482.1"/>
    </source>
</evidence>
<gene>
    <name evidence="4" type="ORF">EOD73_05780</name>
</gene>
<comment type="similarity">
    <text evidence="1">Belongs to the histone deacetylase family.</text>
</comment>
<dbReference type="PRINTS" id="PR01270">
    <property type="entry name" value="HDASUPER"/>
</dbReference>
<organism evidence="4 5">
    <name type="scientific">Inhella crocodyli</name>
    <dbReference type="NCBI Taxonomy" id="2499851"/>
    <lineage>
        <taxon>Bacteria</taxon>
        <taxon>Pseudomonadati</taxon>
        <taxon>Pseudomonadota</taxon>
        <taxon>Betaproteobacteria</taxon>
        <taxon>Burkholderiales</taxon>
        <taxon>Sphaerotilaceae</taxon>
        <taxon>Inhella</taxon>
    </lineage>
</organism>
<dbReference type="Proteomes" id="UP000288587">
    <property type="component" value="Unassembled WGS sequence"/>
</dbReference>
<dbReference type="GO" id="GO:0040029">
    <property type="term" value="P:epigenetic regulation of gene expression"/>
    <property type="evidence" value="ECO:0007669"/>
    <property type="project" value="TreeGrafter"/>
</dbReference>
<dbReference type="GO" id="GO:0004407">
    <property type="term" value="F:histone deacetylase activity"/>
    <property type="evidence" value="ECO:0007669"/>
    <property type="project" value="InterPro"/>
</dbReference>
<evidence type="ECO:0000313" key="5">
    <source>
        <dbReference type="Proteomes" id="UP000288587"/>
    </source>
</evidence>
<name>A0A437LSX4_9BURK</name>
<dbReference type="CDD" id="cd09993">
    <property type="entry name" value="HDAC_classIV"/>
    <property type="match status" value="1"/>
</dbReference>
<evidence type="ECO:0000256" key="2">
    <source>
        <dbReference type="ARBA" id="ARBA00022801"/>
    </source>
</evidence>
<keyword evidence="2" id="KW-0378">Hydrolase</keyword>
<dbReference type="InterPro" id="IPR000286">
    <property type="entry name" value="HDACs"/>
</dbReference>
<evidence type="ECO:0000256" key="1">
    <source>
        <dbReference type="ARBA" id="ARBA00005947"/>
    </source>
</evidence>
<keyword evidence="5" id="KW-1185">Reference proteome</keyword>
<comment type="caution">
    <text evidence="4">The sequence shown here is derived from an EMBL/GenBank/DDBJ whole genome shotgun (WGS) entry which is preliminary data.</text>
</comment>
<dbReference type="InterPro" id="IPR044150">
    <property type="entry name" value="HDAC_classIV"/>
</dbReference>
<dbReference type="InterPro" id="IPR037138">
    <property type="entry name" value="His_deacetylse_dom_sf"/>
</dbReference>
<feature type="domain" description="Histone deacetylase" evidence="3">
    <location>
        <begin position="19"/>
        <end position="276"/>
    </location>
</feature>
<dbReference type="SUPFAM" id="SSF52768">
    <property type="entry name" value="Arginase/deacetylase"/>
    <property type="match status" value="1"/>
</dbReference>
<dbReference type="PANTHER" id="PTHR10625">
    <property type="entry name" value="HISTONE DEACETYLASE HDAC1-RELATED"/>
    <property type="match status" value="1"/>
</dbReference>
<dbReference type="InterPro" id="IPR023801">
    <property type="entry name" value="His_deacetylse_dom"/>
</dbReference>
<dbReference type="OrthoDB" id="9808367at2"/>
<accession>A0A437LSX4</accession>